<dbReference type="Proteomes" id="UP000243342">
    <property type="component" value="Unassembled WGS sequence"/>
</dbReference>
<evidence type="ECO:0000256" key="1">
    <source>
        <dbReference type="ARBA" id="ARBA00001974"/>
    </source>
</evidence>
<dbReference type="EMBL" id="MLCF01000047">
    <property type="protein sequence ID" value="OIV37609.1"/>
    <property type="molecule type" value="Genomic_DNA"/>
</dbReference>
<name>A0A1J7BVW8_9ACTN</name>
<evidence type="ECO:0000313" key="6">
    <source>
        <dbReference type="Proteomes" id="UP000243342"/>
    </source>
</evidence>
<dbReference type="GO" id="GO:0071949">
    <property type="term" value="F:FAD binding"/>
    <property type="evidence" value="ECO:0007669"/>
    <property type="project" value="InterPro"/>
</dbReference>
<organism evidence="5 6">
    <name type="scientific">Mangrovactinospora gilvigrisea</name>
    <dbReference type="NCBI Taxonomy" id="1428644"/>
    <lineage>
        <taxon>Bacteria</taxon>
        <taxon>Bacillati</taxon>
        <taxon>Actinomycetota</taxon>
        <taxon>Actinomycetes</taxon>
        <taxon>Kitasatosporales</taxon>
        <taxon>Streptomycetaceae</taxon>
        <taxon>Mangrovactinospora</taxon>
    </lineage>
</organism>
<dbReference type="InterPro" id="IPR050641">
    <property type="entry name" value="RIFMO-like"/>
</dbReference>
<dbReference type="AlphaFoldDB" id="A0A1J7BVW8"/>
<dbReference type="PRINTS" id="PR00420">
    <property type="entry name" value="RNGMNOXGNASE"/>
</dbReference>
<gene>
    <name evidence="5" type="ORF">BIV57_10135</name>
</gene>
<dbReference type="Pfam" id="PF21274">
    <property type="entry name" value="Rng_hyd_C"/>
    <property type="match status" value="1"/>
</dbReference>
<dbReference type="SUPFAM" id="SSF51905">
    <property type="entry name" value="FAD/NAD(P)-binding domain"/>
    <property type="match status" value="1"/>
</dbReference>
<accession>A0A1J7BVW8</accession>
<evidence type="ECO:0000313" key="5">
    <source>
        <dbReference type="EMBL" id="OIV37609.1"/>
    </source>
</evidence>
<keyword evidence="6" id="KW-1185">Reference proteome</keyword>
<dbReference type="RefSeq" id="WP_071656426.1">
    <property type="nucleotide sequence ID" value="NZ_MLCF01000047.1"/>
</dbReference>
<dbReference type="InterPro" id="IPR002938">
    <property type="entry name" value="FAD-bd"/>
</dbReference>
<dbReference type="STRING" id="1428644.BIV57_10135"/>
<dbReference type="Gene3D" id="3.30.70.2450">
    <property type="match status" value="1"/>
</dbReference>
<dbReference type="PANTHER" id="PTHR43004">
    <property type="entry name" value="TRK SYSTEM POTASSIUM UPTAKE PROTEIN"/>
    <property type="match status" value="1"/>
</dbReference>
<dbReference type="PANTHER" id="PTHR43004:SF19">
    <property type="entry name" value="BINDING MONOOXYGENASE, PUTATIVE (JCVI)-RELATED"/>
    <property type="match status" value="1"/>
</dbReference>
<evidence type="ECO:0000256" key="2">
    <source>
        <dbReference type="ARBA" id="ARBA00022630"/>
    </source>
</evidence>
<proteinExistence type="predicted"/>
<dbReference type="Pfam" id="PF01494">
    <property type="entry name" value="FAD_binding_3"/>
    <property type="match status" value="1"/>
</dbReference>
<keyword evidence="3" id="KW-0274">FAD</keyword>
<dbReference type="GO" id="GO:0016709">
    <property type="term" value="F:oxidoreductase activity, acting on paired donors, with incorporation or reduction of molecular oxygen, NAD(P)H as one donor, and incorporation of one atom of oxygen"/>
    <property type="evidence" value="ECO:0007669"/>
    <property type="project" value="UniProtKB-ARBA"/>
</dbReference>
<dbReference type="Gene3D" id="3.40.30.120">
    <property type="match status" value="1"/>
</dbReference>
<feature type="domain" description="FAD-binding" evidence="4">
    <location>
        <begin position="13"/>
        <end position="365"/>
    </location>
</feature>
<evidence type="ECO:0000259" key="4">
    <source>
        <dbReference type="Pfam" id="PF01494"/>
    </source>
</evidence>
<comment type="caution">
    <text evidence="5">The sequence shown here is derived from an EMBL/GenBank/DDBJ whole genome shotgun (WGS) entry which is preliminary data.</text>
</comment>
<comment type="cofactor">
    <cofactor evidence="1">
        <name>FAD</name>
        <dbReference type="ChEBI" id="CHEBI:57692"/>
    </cofactor>
</comment>
<sequence length="509" mass="55201">MASHNSHPEHPSDTAVLVAGAGPTGLLLAGDLARAGVPVTVLERRHEGVLNLSRAFTVHARTLEQLDARPSPATAPFEGASRPCPRGVADDLIAAGHRLDHLGLFLRATVDFAPLHTRFPFVLAVPQYETERQLLAYATAAGARVVWGAEVVGVSQDDKGVEVEARDTRSAAVTVHRGEYLVGADGHRSAVRGLLGLPFPGRTVIRSMILADVRLTEPPQESLRARGADQAFALVIAFGDGWHRVIAWDRANDLPVEAPVAEEDVREILGRTHRTDYGMHAPRWLSRFEADERQVPRYRVGRVLLAGDAAHVHTPAGGQGMNTGLQDAANLGWKLAAAVRGRAPDDLLESYQTERHPVGRAVVRSSGAMIRLAMAHNPPLRARRAAAAAALAFLPPVRGAVRRRLSGIGFAYPAPRGAHRLVGRRSPDLALREPDGGPVRLYQALREGRFVLVTPPDIRPRLGRRADLVRIAHWSGTRRALLVVRPDAYIAWASDTPESDPMEALRGWT</sequence>
<protein>
    <submittedName>
        <fullName evidence="5">FAD-dependent oxidoreductase</fullName>
    </submittedName>
</protein>
<reference evidence="5 6" key="1">
    <citation type="submission" date="2016-10" db="EMBL/GenBank/DDBJ databases">
        <title>Genome sequence of Streptomyces gilvigriseus MUSC 26.</title>
        <authorList>
            <person name="Lee L.-H."/>
            <person name="Ser H.-L."/>
        </authorList>
    </citation>
    <scope>NUCLEOTIDE SEQUENCE [LARGE SCALE GENOMIC DNA]</scope>
    <source>
        <strain evidence="5 6">MUSC 26</strain>
    </source>
</reference>
<dbReference type="OrthoDB" id="8670884at2"/>
<keyword evidence="2" id="KW-0285">Flavoprotein</keyword>
<evidence type="ECO:0000256" key="3">
    <source>
        <dbReference type="ARBA" id="ARBA00022827"/>
    </source>
</evidence>
<dbReference type="InterPro" id="IPR036188">
    <property type="entry name" value="FAD/NAD-bd_sf"/>
</dbReference>
<dbReference type="Gene3D" id="3.50.50.60">
    <property type="entry name" value="FAD/NAD(P)-binding domain"/>
    <property type="match status" value="1"/>
</dbReference>